<feature type="compositionally biased region" description="Polar residues" evidence="2">
    <location>
        <begin position="813"/>
        <end position="827"/>
    </location>
</feature>
<feature type="compositionally biased region" description="Polar residues" evidence="2">
    <location>
        <begin position="26"/>
        <end position="36"/>
    </location>
</feature>
<evidence type="ECO:0000256" key="2">
    <source>
        <dbReference type="SAM" id="MobiDB-lite"/>
    </source>
</evidence>
<dbReference type="AlphaFoldDB" id="A0ABD3EPT5"/>
<feature type="compositionally biased region" description="Basic residues" evidence="2">
    <location>
        <begin position="681"/>
        <end position="707"/>
    </location>
</feature>
<accession>A0ABD3EPT5</accession>
<keyword evidence="1" id="KW-0175">Coiled coil</keyword>
<feature type="region of interest" description="Disordered" evidence="2">
    <location>
        <begin position="26"/>
        <end position="47"/>
    </location>
</feature>
<comment type="caution">
    <text evidence="3">The sequence shown here is derived from an EMBL/GenBank/DDBJ whole genome shotgun (WGS) entry which is preliminary data.</text>
</comment>
<feature type="region of interest" description="Disordered" evidence="2">
    <location>
        <begin position="776"/>
        <end position="827"/>
    </location>
</feature>
<evidence type="ECO:0000313" key="4">
    <source>
        <dbReference type="Proteomes" id="UP001632037"/>
    </source>
</evidence>
<organism evidence="3 4">
    <name type="scientific">Phytophthora oleae</name>
    <dbReference type="NCBI Taxonomy" id="2107226"/>
    <lineage>
        <taxon>Eukaryota</taxon>
        <taxon>Sar</taxon>
        <taxon>Stramenopiles</taxon>
        <taxon>Oomycota</taxon>
        <taxon>Peronosporomycetes</taxon>
        <taxon>Peronosporales</taxon>
        <taxon>Peronosporaceae</taxon>
        <taxon>Phytophthora</taxon>
    </lineage>
</organism>
<gene>
    <name evidence="3" type="ORF">V7S43_018731</name>
</gene>
<feature type="compositionally biased region" description="Basic residues" evidence="2">
    <location>
        <begin position="427"/>
        <end position="454"/>
    </location>
</feature>
<dbReference type="EMBL" id="JBIMZQ010000082">
    <property type="protein sequence ID" value="KAL3656428.1"/>
    <property type="molecule type" value="Genomic_DNA"/>
</dbReference>
<feature type="compositionally biased region" description="Low complexity" evidence="2">
    <location>
        <begin position="714"/>
        <end position="726"/>
    </location>
</feature>
<dbReference type="Proteomes" id="UP001632037">
    <property type="component" value="Unassembled WGS sequence"/>
</dbReference>
<feature type="compositionally biased region" description="Basic and acidic residues" evidence="2">
    <location>
        <begin position="909"/>
        <end position="919"/>
    </location>
</feature>
<feature type="region of interest" description="Disordered" evidence="2">
    <location>
        <begin position="233"/>
        <end position="272"/>
    </location>
</feature>
<feature type="region of interest" description="Disordered" evidence="2">
    <location>
        <begin position="899"/>
        <end position="919"/>
    </location>
</feature>
<reference evidence="3 4" key="1">
    <citation type="submission" date="2024-09" db="EMBL/GenBank/DDBJ databases">
        <title>Genome sequencing and assembly of Phytophthora oleae, isolate VK10A, causative agent of rot of olive drupes.</title>
        <authorList>
            <person name="Conti Taguali S."/>
            <person name="Riolo M."/>
            <person name="La Spada F."/>
            <person name="Cacciola S.O."/>
            <person name="Dionisio G."/>
        </authorList>
    </citation>
    <scope>NUCLEOTIDE SEQUENCE [LARGE SCALE GENOMIC DNA]</scope>
    <source>
        <strain evidence="3 4">VK10A</strain>
    </source>
</reference>
<protein>
    <submittedName>
        <fullName evidence="3">Uncharacterized protein</fullName>
    </submittedName>
</protein>
<proteinExistence type="predicted"/>
<sequence>MDPAWGTTLSDEDTARALCAFQHTQTSLTQRNQLPRSKNREMPPANGMSAFGYPASGAYLTIGRNEAASLLVEMHAPPTLSGDWQRQQQVAIQEQLEQEKGELETQAKQQQQRNMHVQLQQLQAQLQKQAQTQQIQVEQQVERIQQSRYLSGAGGFIQANVAASDTTPIFQGVGGSEKHGFGAQQMQQSDRFYDGAFGRSQQLLARQTAAPPSLKSDYKGRFQAGMPMSRSEAMFAPQPAPPSRNLDKVPTTAPRQWGNREPMPLSGGQTSTSSMFQRWATQRFLPQHPQPYHPVEITERSRQEASTLQNPSRQRPDETFLNEIMKHFPTSAGAPTSSASASYGSSAGYAAHHNVKSMFDSIAAQGRFQAPTQVHGHVETHSRPPVPPTGATVVPGVALAPQSSRLLTMRDILNGDDTSSRIDLPRNRQRGGKQKRVPPKRKIPRKKTTAKRQRTPQQQNEERSQPPPPRTSGDVQVKQGPSPVPGAGAGPAVKMPTPMYRAFMESRAARAQEQSDTHTRKVPVPTSVIPPPEPRRATPATQPVTITGSRTDGQVVSTTADKPKPVKRKKIDAPSRVCQVTSTGASLAPAQPSKLELSTISGLKCAHAVTSSVVPTPAVLRVENRTVVIFCKRDFMRYQAAKIWRKYQEQLKKHEEWREVRVAGKRTRYLNSRYDDEIQRTHKKTPTRSGKPRKRPPQVAKRARGHKALVPAAVSTPVDSTVSSSTLIADEGDRRSSTTGGIEPTVDGGPVVFGVPSRIIDAKVLAAEDGVSANAIPVAVEDEAPSPPIESEPRRADESNASSSGEVGDSINARENSGADVTSSERTFGSAVNAMEADDRNTEFTRAASLSDGVKTTDAGLESLISTAVDESLKKIITPSITESFSNCAIEVSISKANSTGDSAVTDVQPDKPADPSDK</sequence>
<name>A0ABD3EPT5_9STRA</name>
<keyword evidence="4" id="KW-1185">Reference proteome</keyword>
<feature type="region of interest" description="Disordered" evidence="2">
    <location>
        <begin position="413"/>
        <end position="548"/>
    </location>
</feature>
<feature type="coiled-coil region" evidence="1">
    <location>
        <begin position="86"/>
        <end position="113"/>
    </location>
</feature>
<feature type="compositionally biased region" description="Basic and acidic residues" evidence="2">
    <location>
        <begin position="507"/>
        <end position="519"/>
    </location>
</feature>
<evidence type="ECO:0000313" key="3">
    <source>
        <dbReference type="EMBL" id="KAL3656428.1"/>
    </source>
</evidence>
<feature type="region of interest" description="Disordered" evidence="2">
    <location>
        <begin position="675"/>
        <end position="752"/>
    </location>
</feature>
<evidence type="ECO:0000256" key="1">
    <source>
        <dbReference type="SAM" id="Coils"/>
    </source>
</evidence>